<protein>
    <recommendedName>
        <fullName evidence="4">Glycosyl transferase family 2</fullName>
    </recommendedName>
</protein>
<accession>A0A1Y5RVQ6</accession>
<gene>
    <name evidence="2" type="ORF">PEL8287_01216</name>
</gene>
<proteinExistence type="predicted"/>
<dbReference type="EMBL" id="FWFL01000002">
    <property type="protein sequence ID" value="SLN26184.1"/>
    <property type="molecule type" value="Genomic_DNA"/>
</dbReference>
<evidence type="ECO:0000313" key="2">
    <source>
        <dbReference type="EMBL" id="SLN26184.1"/>
    </source>
</evidence>
<sequence>MAEQDTATAEEQPHPRWLEDLRPGGMGQGFLEKRLRHSLMFVRRPVDRLLVTFDNLSNVNDTSIGREPWAFKFARDANISHLGIMAHASDWYRDPELIERLQKLADEGFFDGYARVVFAGVSMGGFAAIAFGSLVPGAHVVSVNPQSTLNPDLVPWETRYESGRRQDWTLPLSDAAALTRGLGRVNIFYDPYHELDQQHIDRFSGDNIRIFNCRYSNHKTAVFLRKIDALKPVMHHAIFDELTEPEFYRLYRGRRNLPWFRGSLAGYFNELGRYEMAEWATKAFRNRLQRIKREALVADETEESEDDDGEDVEARTAVTKPAEAASVPSDRSRRNERCAIITTMKNEGPFMLEWVAYNRAIGFSDFLIYTNHCDDGTDAIAMRLDELGLARHVDNKFKKGASPQRVALRRALKEEVYQNADWVICADCDEFLNVRAGDGTLTALFEAVGDADAISLCWKLFGCGDRVDYEDRFVTEQFVWSAPEEFTSKYRALGLKTLFRPSDDIRKFGVHRPKFDGRPEGYVWKDAGGQLMPEKYFTAGWSAHRGFHHDHARLHHYAVRSVDSFLVKRDRGRTNHIDRDQGVAYWADMNLNIAEDRSMLSMVERARVEFDKLMADPELARLHNAACTWHRGKVEALKKTEEWSALHDLLQVINRPGQMPVNRDQLMQDLAAE</sequence>
<dbReference type="AlphaFoldDB" id="A0A1Y5RVQ6"/>
<dbReference type="OrthoDB" id="4964299at2"/>
<organism evidence="2 3">
    <name type="scientific">Roseovarius litorisediminis</name>
    <dbReference type="NCBI Taxonomy" id="1312363"/>
    <lineage>
        <taxon>Bacteria</taxon>
        <taxon>Pseudomonadati</taxon>
        <taxon>Pseudomonadota</taxon>
        <taxon>Alphaproteobacteria</taxon>
        <taxon>Rhodobacterales</taxon>
        <taxon>Roseobacteraceae</taxon>
        <taxon>Roseovarius</taxon>
    </lineage>
</organism>
<evidence type="ECO:0008006" key="4">
    <source>
        <dbReference type="Google" id="ProtNLM"/>
    </source>
</evidence>
<feature type="region of interest" description="Disordered" evidence="1">
    <location>
        <begin position="298"/>
        <end position="331"/>
    </location>
</feature>
<name>A0A1Y5RVQ6_9RHOB</name>
<feature type="compositionally biased region" description="Acidic residues" evidence="1">
    <location>
        <begin position="298"/>
        <end position="311"/>
    </location>
</feature>
<keyword evidence="3" id="KW-1185">Reference proteome</keyword>
<dbReference type="SUPFAM" id="SSF53474">
    <property type="entry name" value="alpha/beta-Hydrolases"/>
    <property type="match status" value="1"/>
</dbReference>
<evidence type="ECO:0000256" key="1">
    <source>
        <dbReference type="SAM" id="MobiDB-lite"/>
    </source>
</evidence>
<dbReference type="Proteomes" id="UP000193827">
    <property type="component" value="Unassembled WGS sequence"/>
</dbReference>
<dbReference type="Pfam" id="PF13704">
    <property type="entry name" value="Glyco_tranf_2_4"/>
    <property type="match status" value="1"/>
</dbReference>
<reference evidence="2 3" key="1">
    <citation type="submission" date="2017-03" db="EMBL/GenBank/DDBJ databases">
        <authorList>
            <person name="Afonso C.L."/>
            <person name="Miller P.J."/>
            <person name="Scott M.A."/>
            <person name="Spackman E."/>
            <person name="Goraichik I."/>
            <person name="Dimitrov K.M."/>
            <person name="Suarez D.L."/>
            <person name="Swayne D.E."/>
        </authorList>
    </citation>
    <scope>NUCLEOTIDE SEQUENCE [LARGE SCALE GENOMIC DNA]</scope>
    <source>
        <strain evidence="2 3">CECT 8287</strain>
    </source>
</reference>
<dbReference type="RefSeq" id="WP_139837707.1">
    <property type="nucleotide sequence ID" value="NZ_FWFL01000002.1"/>
</dbReference>
<evidence type="ECO:0000313" key="3">
    <source>
        <dbReference type="Proteomes" id="UP000193827"/>
    </source>
</evidence>
<dbReference type="InterPro" id="IPR029058">
    <property type="entry name" value="AB_hydrolase_fold"/>
</dbReference>